<sequence>MIDPEQFRHSIGLSDIAIERVVFEEGNVLKIYVNMAVKVTIRERLSEAVLATSYRLAALALREQSRDGYMRLFRIMGASWSRFLRATWMLAVLAQLHLLRGGEQPGGHRLGGERLKHGPFLWSSI</sequence>
<reference evidence="2" key="1">
    <citation type="journal article" date="2020" name="Microbiol. Resour. Announc.">
        <title>Draft Genome Sequences of Thiorhodococcus mannitoliphagus and Thiorhodococcus minor, Purple Sulfur Photosynthetic Bacteria in the Gammaproteobacterial Family Chromatiaceae.</title>
        <authorList>
            <person name="Aviles F.A."/>
            <person name="Meyer T.E."/>
            <person name="Kyndt J.A."/>
        </authorList>
    </citation>
    <scope>NUCLEOTIDE SEQUENCE [LARGE SCALE GENOMIC DNA]</scope>
    <source>
        <strain evidence="2">DSM 18266</strain>
    </source>
</reference>
<dbReference type="EMBL" id="JAAIJR010000321">
    <property type="protein sequence ID" value="NEX23790.1"/>
    <property type="molecule type" value="Genomic_DNA"/>
</dbReference>
<reference evidence="1 2" key="2">
    <citation type="submission" date="2020-02" db="EMBL/GenBank/DDBJ databases">
        <title>Genome sequences of Thiorhodococcus mannitoliphagus and Thiorhodococcus minor, purple sulfur photosynthetic bacteria in the gammaproteobacterial family, Chromatiaceae.</title>
        <authorList>
            <person name="Aviles F.A."/>
            <person name="Meyer T.E."/>
            <person name="Kyndt J.A."/>
        </authorList>
    </citation>
    <scope>NUCLEOTIDE SEQUENCE [LARGE SCALE GENOMIC DNA]</scope>
    <source>
        <strain evidence="1 2">DSM 18266</strain>
    </source>
</reference>
<organism evidence="1 2">
    <name type="scientific">Thiorhodococcus mannitoliphagus</name>
    <dbReference type="NCBI Taxonomy" id="329406"/>
    <lineage>
        <taxon>Bacteria</taxon>
        <taxon>Pseudomonadati</taxon>
        <taxon>Pseudomonadota</taxon>
        <taxon>Gammaproteobacteria</taxon>
        <taxon>Chromatiales</taxon>
        <taxon>Chromatiaceae</taxon>
        <taxon>Thiorhodococcus</taxon>
    </lineage>
</organism>
<proteinExistence type="predicted"/>
<protein>
    <submittedName>
        <fullName evidence="1">Uncharacterized protein</fullName>
    </submittedName>
</protein>
<name>A0A6P1E1Y5_9GAMM</name>
<evidence type="ECO:0000313" key="2">
    <source>
        <dbReference type="Proteomes" id="UP000471640"/>
    </source>
</evidence>
<keyword evidence="2" id="KW-1185">Reference proteome</keyword>
<comment type="caution">
    <text evidence="1">The sequence shown here is derived from an EMBL/GenBank/DDBJ whole genome shotgun (WGS) entry which is preliminary data.</text>
</comment>
<evidence type="ECO:0000313" key="1">
    <source>
        <dbReference type="EMBL" id="NEX23790.1"/>
    </source>
</evidence>
<dbReference type="AlphaFoldDB" id="A0A6P1E1Y5"/>
<accession>A0A6P1E1Y5</accession>
<dbReference type="Proteomes" id="UP000471640">
    <property type="component" value="Unassembled WGS sequence"/>
</dbReference>
<dbReference type="RefSeq" id="WP_164657200.1">
    <property type="nucleotide sequence ID" value="NZ_JAAIJR010000321.1"/>
</dbReference>
<gene>
    <name evidence="1" type="ORF">G3480_26595</name>
</gene>